<evidence type="ECO:0000256" key="4">
    <source>
        <dbReference type="ARBA" id="ARBA00022929"/>
    </source>
</evidence>
<dbReference type="PANTHER" id="PTHR39322">
    <property type="entry name" value="ACYL-HOMOSERINE-LACTONE SYNTHASE"/>
    <property type="match status" value="1"/>
</dbReference>
<dbReference type="AlphaFoldDB" id="A0A3S4J574"/>
<keyword evidence="4 5" id="KW-0071">Autoinducer synthesis</keyword>
<evidence type="ECO:0000256" key="1">
    <source>
        <dbReference type="ARBA" id="ARBA00022654"/>
    </source>
</evidence>
<dbReference type="InterPro" id="IPR001690">
    <property type="entry name" value="Autoind_synthase"/>
</dbReference>
<dbReference type="EMBL" id="LR134182">
    <property type="protein sequence ID" value="VEB45421.1"/>
    <property type="molecule type" value="Genomic_DNA"/>
</dbReference>
<dbReference type="GO" id="GO:0061579">
    <property type="term" value="F:N-acyl homoserine lactone synthase activity"/>
    <property type="evidence" value="ECO:0007669"/>
    <property type="project" value="UniProtKB-UniRule"/>
</dbReference>
<evidence type="ECO:0000256" key="2">
    <source>
        <dbReference type="ARBA" id="ARBA00022679"/>
    </source>
</evidence>
<evidence type="ECO:0000313" key="7">
    <source>
        <dbReference type="EMBL" id="VEB45421.1"/>
    </source>
</evidence>
<protein>
    <recommendedName>
        <fullName evidence="6">Acyl-homoserine-lactone synthase</fullName>
        <ecNumber evidence="6">2.3.1.184</ecNumber>
    </recommendedName>
    <alternativeName>
        <fullName evidence="6">Autoinducer synthesis protein</fullName>
    </alternativeName>
</protein>
<dbReference type="GO" id="GO:0009372">
    <property type="term" value="P:quorum sensing"/>
    <property type="evidence" value="ECO:0007669"/>
    <property type="project" value="UniProtKB-UniRule"/>
</dbReference>
<dbReference type="PRINTS" id="PR01549">
    <property type="entry name" value="AUTOINDCRSYN"/>
</dbReference>
<dbReference type="PANTHER" id="PTHR39322:SF1">
    <property type="entry name" value="ISOVALERYL-HOMOSERINE LACTONE SYNTHASE"/>
    <property type="match status" value="1"/>
</dbReference>
<dbReference type="Pfam" id="PF00765">
    <property type="entry name" value="Autoind_synth"/>
    <property type="match status" value="1"/>
</dbReference>
<dbReference type="EC" id="2.3.1.184" evidence="6"/>
<dbReference type="SUPFAM" id="SSF55729">
    <property type="entry name" value="Acyl-CoA N-acyltransferases (Nat)"/>
    <property type="match status" value="1"/>
</dbReference>
<proteinExistence type="inferred from homology"/>
<keyword evidence="3 6" id="KW-0949">S-adenosyl-L-methionine</keyword>
<dbReference type="Gene3D" id="3.40.630.30">
    <property type="match status" value="1"/>
</dbReference>
<sequence>MKDFFPLQQGGLVLEWVNTETKLRQLWAFRHRIFREQLQWVPLCEDGFDRDAYDDFSDNLVLCRDGEVVGAIRLTTGEHPFMLEEEFSRLLAPGERIGKGAEYSEITRLAVDREALGARESIMAARLLYLGAWLWSQVQGVRWMYFVVEPVFYRRLVMMGFPIVPVGIPRPLDGGVMSMTGLLDWRQAKTELIRSLTRGCHRQVHAKHYGMSTIIRIELADHIGDVKLHRSLADVEDGGDFPVGLAAAHPMENVVFALR</sequence>
<reference evidence="7 8" key="1">
    <citation type="submission" date="2018-12" db="EMBL/GenBank/DDBJ databases">
        <authorList>
            <consortium name="Pathogen Informatics"/>
        </authorList>
    </citation>
    <scope>NUCLEOTIDE SEQUENCE [LARGE SCALE GENOMIC DNA]</scope>
    <source>
        <strain evidence="7 8">NCTC9695</strain>
    </source>
</reference>
<gene>
    <name evidence="7" type="primary">esaI</name>
    <name evidence="7" type="ORF">NCTC9695_05934</name>
</gene>
<evidence type="ECO:0000256" key="3">
    <source>
        <dbReference type="ARBA" id="ARBA00022691"/>
    </source>
</evidence>
<evidence type="ECO:0000313" key="8">
    <source>
        <dbReference type="Proteomes" id="UP000275777"/>
    </source>
</evidence>
<evidence type="ECO:0000256" key="5">
    <source>
        <dbReference type="PROSITE-ProRule" id="PRU00533"/>
    </source>
</evidence>
<organism evidence="7 8">
    <name type="scientific">Chromobacterium violaceum</name>
    <dbReference type="NCBI Taxonomy" id="536"/>
    <lineage>
        <taxon>Bacteria</taxon>
        <taxon>Pseudomonadati</taxon>
        <taxon>Pseudomonadota</taxon>
        <taxon>Betaproteobacteria</taxon>
        <taxon>Neisseriales</taxon>
        <taxon>Chromobacteriaceae</taxon>
        <taxon>Chromobacterium</taxon>
    </lineage>
</organism>
<keyword evidence="2 6" id="KW-0808">Transferase</keyword>
<dbReference type="GO" id="GO:0007165">
    <property type="term" value="P:signal transduction"/>
    <property type="evidence" value="ECO:0007669"/>
    <property type="project" value="TreeGrafter"/>
</dbReference>
<keyword evidence="7" id="KW-0012">Acyltransferase</keyword>
<keyword evidence="1 5" id="KW-0673">Quorum sensing</keyword>
<comment type="similarity">
    <text evidence="5 6">Belongs to the autoinducer synthase family.</text>
</comment>
<name>A0A3S4J574_CHRVL</name>
<evidence type="ECO:0000256" key="6">
    <source>
        <dbReference type="RuleBase" id="RU361135"/>
    </source>
</evidence>
<dbReference type="InterPro" id="IPR016181">
    <property type="entry name" value="Acyl_CoA_acyltransferase"/>
</dbReference>
<dbReference type="Proteomes" id="UP000275777">
    <property type="component" value="Chromosome"/>
</dbReference>
<dbReference type="PROSITE" id="PS51187">
    <property type="entry name" value="AUTOINDUCER_SYNTH_2"/>
    <property type="match status" value="1"/>
</dbReference>
<accession>A0A3S4J574</accession>
<comment type="catalytic activity">
    <reaction evidence="6">
        <text>a fatty acyl-[ACP] + S-adenosyl-L-methionine = an N-acyl-L-homoserine lactone + S-methyl-5'-thioadenosine + holo-[ACP] + H(+)</text>
        <dbReference type="Rhea" id="RHEA:10096"/>
        <dbReference type="Rhea" id="RHEA-COMP:9685"/>
        <dbReference type="Rhea" id="RHEA-COMP:14125"/>
        <dbReference type="ChEBI" id="CHEBI:15378"/>
        <dbReference type="ChEBI" id="CHEBI:17509"/>
        <dbReference type="ChEBI" id="CHEBI:55474"/>
        <dbReference type="ChEBI" id="CHEBI:59789"/>
        <dbReference type="ChEBI" id="CHEBI:64479"/>
        <dbReference type="ChEBI" id="CHEBI:138651"/>
        <dbReference type="EC" id="2.3.1.184"/>
    </reaction>
</comment>